<accession>A0ABP8N164</accession>
<evidence type="ECO:0000256" key="4">
    <source>
        <dbReference type="ARBA" id="ARBA00023211"/>
    </source>
</evidence>
<keyword evidence="7" id="KW-1185">Reference proteome</keyword>
<dbReference type="PANTHER" id="PTHR11358">
    <property type="entry name" value="ARGINASE/AGMATINASE"/>
    <property type="match status" value="1"/>
</dbReference>
<comment type="similarity">
    <text evidence="5">Belongs to the arginase family.</text>
</comment>
<evidence type="ECO:0000256" key="3">
    <source>
        <dbReference type="ARBA" id="ARBA00022808"/>
    </source>
</evidence>
<dbReference type="SUPFAM" id="SSF52768">
    <property type="entry name" value="Arginase/deacetylase"/>
    <property type="match status" value="1"/>
</dbReference>
<keyword evidence="1" id="KW-0479">Metal-binding</keyword>
<evidence type="ECO:0000256" key="2">
    <source>
        <dbReference type="ARBA" id="ARBA00022801"/>
    </source>
</evidence>
<keyword evidence="2" id="KW-0378">Hydrolase</keyword>
<dbReference type="Gene3D" id="3.40.800.10">
    <property type="entry name" value="Ureohydrolase domain"/>
    <property type="match status" value="1"/>
</dbReference>
<reference evidence="7" key="1">
    <citation type="journal article" date="2019" name="Int. J. Syst. Evol. Microbiol.">
        <title>The Global Catalogue of Microorganisms (GCM) 10K type strain sequencing project: providing services to taxonomists for standard genome sequencing and annotation.</title>
        <authorList>
            <consortium name="The Broad Institute Genomics Platform"/>
            <consortium name="The Broad Institute Genome Sequencing Center for Infectious Disease"/>
            <person name="Wu L."/>
            <person name="Ma J."/>
        </authorList>
    </citation>
    <scope>NUCLEOTIDE SEQUENCE [LARGE SCALE GENOMIC DNA]</scope>
    <source>
        <strain evidence="7">JCM 31921</strain>
    </source>
</reference>
<sequence length="341" mass="36946">MSRFFSLFTDKHLSDLLTLRAGETRLGQCVHVPVTGTAVEDAIQLSNAKFVLLGIPEDIGVRANMGIGGAASAWPLALRSLLHIQSTPAFSGAELLILGHFDFSEWMVESRQADTDALRKLTARIDEEVAPVISTIVAAGKIPIVIGGGHNNAYPLLKGVSDALGHPVHCINLDAHSDYRRMEGRHSGNGFRYAREHGYLDRYAIVGLHESYNAADIVATISKETYLHASFFEDIFIRHKFSFAEALSGAAAHLKGGISGIELDMDAIEGVLSSAQTPSGISTREARQYIHFCTHALIPCYLHLPEAAAVLNGRTDEAPLTGKLLAYLIADFIKGMAARHH</sequence>
<dbReference type="EMBL" id="BAABEZ010000024">
    <property type="protein sequence ID" value="GAA4458711.1"/>
    <property type="molecule type" value="Genomic_DNA"/>
</dbReference>
<dbReference type="InterPro" id="IPR006035">
    <property type="entry name" value="Ureohydrolase"/>
</dbReference>
<dbReference type="CDD" id="cd09988">
    <property type="entry name" value="Formimidoylglutamase"/>
    <property type="match status" value="1"/>
</dbReference>
<keyword evidence="4" id="KW-0464">Manganese</keyword>
<evidence type="ECO:0000256" key="5">
    <source>
        <dbReference type="PROSITE-ProRule" id="PRU00742"/>
    </source>
</evidence>
<evidence type="ECO:0000313" key="6">
    <source>
        <dbReference type="EMBL" id="GAA4458711.1"/>
    </source>
</evidence>
<organism evidence="6 7">
    <name type="scientific">Rurimicrobium arvi</name>
    <dbReference type="NCBI Taxonomy" id="2049916"/>
    <lineage>
        <taxon>Bacteria</taxon>
        <taxon>Pseudomonadati</taxon>
        <taxon>Bacteroidota</taxon>
        <taxon>Chitinophagia</taxon>
        <taxon>Chitinophagales</taxon>
        <taxon>Chitinophagaceae</taxon>
        <taxon>Rurimicrobium</taxon>
    </lineage>
</organism>
<keyword evidence="3" id="KW-0369">Histidine metabolism</keyword>
<dbReference type="InterPro" id="IPR023696">
    <property type="entry name" value="Ureohydrolase_dom_sf"/>
</dbReference>
<proteinExistence type="inferred from homology"/>
<evidence type="ECO:0000256" key="1">
    <source>
        <dbReference type="ARBA" id="ARBA00022723"/>
    </source>
</evidence>
<gene>
    <name evidence="6" type="ORF">GCM10023092_27450</name>
</gene>
<dbReference type="PROSITE" id="PS51409">
    <property type="entry name" value="ARGINASE_2"/>
    <property type="match status" value="1"/>
</dbReference>
<dbReference type="RefSeq" id="WP_344828367.1">
    <property type="nucleotide sequence ID" value="NZ_BAABEZ010000024.1"/>
</dbReference>
<dbReference type="Proteomes" id="UP001501410">
    <property type="component" value="Unassembled WGS sequence"/>
</dbReference>
<dbReference type="Pfam" id="PF00491">
    <property type="entry name" value="Arginase"/>
    <property type="match status" value="1"/>
</dbReference>
<comment type="caution">
    <text evidence="6">The sequence shown here is derived from an EMBL/GenBank/DDBJ whole genome shotgun (WGS) entry which is preliminary data.</text>
</comment>
<dbReference type="PANTHER" id="PTHR11358:SF35">
    <property type="entry name" value="FORMIMIDOYLGLUTAMASE"/>
    <property type="match status" value="1"/>
</dbReference>
<name>A0ABP8N164_9BACT</name>
<evidence type="ECO:0000313" key="7">
    <source>
        <dbReference type="Proteomes" id="UP001501410"/>
    </source>
</evidence>
<protein>
    <submittedName>
        <fullName evidence="6">Formimidoylglutamase</fullName>
    </submittedName>
</protein>